<organism evidence="1 2">
    <name type="scientific">Escherichia coli</name>
    <dbReference type="NCBI Taxonomy" id="562"/>
    <lineage>
        <taxon>Bacteria</taxon>
        <taxon>Pseudomonadati</taxon>
        <taxon>Pseudomonadota</taxon>
        <taxon>Gammaproteobacteria</taxon>
        <taxon>Enterobacterales</taxon>
        <taxon>Enterobacteriaceae</taxon>
        <taxon>Escherichia</taxon>
    </lineage>
</organism>
<accession>A0A377BTF9</accession>
<dbReference type="EMBL" id="UGGJ01000007">
    <property type="protein sequence ID" value="STO41185.1"/>
    <property type="molecule type" value="Genomic_DNA"/>
</dbReference>
<reference evidence="1 2" key="1">
    <citation type="submission" date="2018-06" db="EMBL/GenBank/DDBJ databases">
        <authorList>
            <consortium name="Pathogen Informatics"/>
            <person name="Doyle S."/>
        </authorList>
    </citation>
    <scope>NUCLEOTIDE SEQUENCE [LARGE SCALE GENOMIC DNA]</scope>
    <source>
        <strain evidence="1 2">NCTC9706</strain>
    </source>
</reference>
<sequence length="43" mass="5438">MMNILFMWLIVIKLEQFYILLFDGNQFLILFIIIFWKKSFHLR</sequence>
<name>A0A377BTF9_ECOLX</name>
<dbReference type="Proteomes" id="UP000254460">
    <property type="component" value="Unassembled WGS sequence"/>
</dbReference>
<evidence type="ECO:0000313" key="2">
    <source>
        <dbReference type="Proteomes" id="UP000254460"/>
    </source>
</evidence>
<evidence type="ECO:0000313" key="1">
    <source>
        <dbReference type="EMBL" id="STO41185.1"/>
    </source>
</evidence>
<dbReference type="AlphaFoldDB" id="A0A377BTF9"/>
<proteinExistence type="predicted"/>
<protein>
    <submittedName>
        <fullName evidence="1">Uncharacterized protein</fullName>
    </submittedName>
</protein>
<gene>
    <name evidence="1" type="ORF">NCTC9706_05536</name>
</gene>